<sequence length="64" mass="7059">MPLAAIRSFRAIVERVDRAPLIRVVVATARTLLLPIAELAGREYVTFASLCGRVRLLVSTKYAC</sequence>
<name>A0ABQ5SV18_9ACTN</name>
<accession>A0ABQ5SV18</accession>
<proteinExistence type="predicted"/>
<keyword evidence="2" id="KW-1185">Reference proteome</keyword>
<gene>
    <name evidence="1" type="ORF">GCM10017579_14940</name>
</gene>
<evidence type="ECO:0000313" key="1">
    <source>
        <dbReference type="EMBL" id="GLJ67458.1"/>
    </source>
</evidence>
<comment type="caution">
    <text evidence="1">The sequence shown here is derived from an EMBL/GenBank/DDBJ whole genome shotgun (WGS) entry which is preliminary data.</text>
</comment>
<evidence type="ECO:0000313" key="2">
    <source>
        <dbReference type="Proteomes" id="UP001142292"/>
    </source>
</evidence>
<dbReference type="EMBL" id="BSEL01000004">
    <property type="protein sequence ID" value="GLJ67458.1"/>
    <property type="molecule type" value="Genomic_DNA"/>
</dbReference>
<reference evidence="1" key="2">
    <citation type="submission" date="2023-01" db="EMBL/GenBank/DDBJ databases">
        <authorList>
            <person name="Sun Q."/>
            <person name="Evtushenko L."/>
        </authorList>
    </citation>
    <scope>NUCLEOTIDE SEQUENCE</scope>
    <source>
        <strain evidence="1">VKM Ac-1246</strain>
    </source>
</reference>
<organism evidence="1 2">
    <name type="scientific">Nocardioides luteus</name>
    <dbReference type="NCBI Taxonomy" id="1844"/>
    <lineage>
        <taxon>Bacteria</taxon>
        <taxon>Bacillati</taxon>
        <taxon>Actinomycetota</taxon>
        <taxon>Actinomycetes</taxon>
        <taxon>Propionibacteriales</taxon>
        <taxon>Nocardioidaceae</taxon>
        <taxon>Nocardioides</taxon>
    </lineage>
</organism>
<dbReference type="Proteomes" id="UP001142292">
    <property type="component" value="Unassembled WGS sequence"/>
</dbReference>
<protein>
    <submittedName>
        <fullName evidence="1">Uncharacterized protein</fullName>
    </submittedName>
</protein>
<reference evidence="1" key="1">
    <citation type="journal article" date="2014" name="Int. J. Syst. Evol. Microbiol.">
        <title>Complete genome of a new Firmicutes species belonging to the dominant human colonic microbiota ('Ruminococcus bicirculans') reveals two chromosomes and a selective capacity to utilize plant glucans.</title>
        <authorList>
            <consortium name="NISC Comparative Sequencing Program"/>
            <person name="Wegmann U."/>
            <person name="Louis P."/>
            <person name="Goesmann A."/>
            <person name="Henrissat B."/>
            <person name="Duncan S.H."/>
            <person name="Flint H.J."/>
        </authorList>
    </citation>
    <scope>NUCLEOTIDE SEQUENCE</scope>
    <source>
        <strain evidence="1">VKM Ac-1246</strain>
    </source>
</reference>